<organism evidence="1 2">
    <name type="scientific">Hathewaya limosa</name>
    <name type="common">Clostridium limosum</name>
    <dbReference type="NCBI Taxonomy" id="1536"/>
    <lineage>
        <taxon>Bacteria</taxon>
        <taxon>Bacillati</taxon>
        <taxon>Bacillota</taxon>
        <taxon>Clostridia</taxon>
        <taxon>Eubacteriales</taxon>
        <taxon>Clostridiaceae</taxon>
        <taxon>Hathewaya</taxon>
    </lineage>
</organism>
<protein>
    <submittedName>
        <fullName evidence="1">Uncharacterized protein</fullName>
    </submittedName>
</protein>
<comment type="caution">
    <text evidence="1">The sequence shown here is derived from an EMBL/GenBank/DDBJ whole genome shotgun (WGS) entry which is preliminary data.</text>
</comment>
<keyword evidence="2" id="KW-1185">Reference proteome</keyword>
<reference evidence="1 2" key="1">
    <citation type="submission" date="2023-07" db="EMBL/GenBank/DDBJ databases">
        <title>Genomic Encyclopedia of Type Strains, Phase IV (KMG-IV): sequencing the most valuable type-strain genomes for metagenomic binning, comparative biology and taxonomic classification.</title>
        <authorList>
            <person name="Goeker M."/>
        </authorList>
    </citation>
    <scope>NUCLEOTIDE SEQUENCE [LARGE SCALE GENOMIC DNA]</scope>
    <source>
        <strain evidence="1 2">DSM 1400</strain>
    </source>
</reference>
<dbReference type="EMBL" id="JAUSWN010000003">
    <property type="protein sequence ID" value="MDQ0478808.1"/>
    <property type="molecule type" value="Genomic_DNA"/>
</dbReference>
<name>A0ABU0JRK5_HATLI</name>
<accession>A0ABU0JRK5</accession>
<evidence type="ECO:0000313" key="1">
    <source>
        <dbReference type="EMBL" id="MDQ0478808.1"/>
    </source>
</evidence>
<proteinExistence type="predicted"/>
<gene>
    <name evidence="1" type="ORF">QOZ93_000536</name>
</gene>
<evidence type="ECO:0000313" key="2">
    <source>
        <dbReference type="Proteomes" id="UP001224418"/>
    </source>
</evidence>
<dbReference type="Proteomes" id="UP001224418">
    <property type="component" value="Unassembled WGS sequence"/>
</dbReference>
<sequence length="95" mass="11112">MSREEIALLTRIYQNFNISHKTDFNFLEKYQERFKVNDESLKHLFKNLLEKGLIRDIELTSDEKDGDITPVIKNSDKQIVTLDGLITINRVITAD</sequence>
<dbReference type="RefSeq" id="WP_307355002.1">
    <property type="nucleotide sequence ID" value="NZ_BAAACJ010000025.1"/>
</dbReference>